<name>A0A6G9CRX0_RHOER</name>
<protein>
    <submittedName>
        <fullName evidence="1">Uncharacterized protein</fullName>
    </submittedName>
</protein>
<dbReference type="EMBL" id="CP050124">
    <property type="protein sequence ID" value="QIP39747.1"/>
    <property type="molecule type" value="Genomic_DNA"/>
</dbReference>
<accession>A0A6G9CRX0</accession>
<proteinExistence type="predicted"/>
<gene>
    <name evidence="1" type="ORF">G9444_2503</name>
</gene>
<dbReference type="AlphaFoldDB" id="A0A6G9CRX0"/>
<reference evidence="1 2" key="1">
    <citation type="submission" date="2020-03" db="EMBL/GenBank/DDBJ databases">
        <title>Screen low temperature-resistant strains for efficient degradation of petroleum hydrocarbons under the low temperature.</title>
        <authorList>
            <person name="Wang Y."/>
            <person name="Chen J."/>
        </authorList>
    </citation>
    <scope>NUCLEOTIDE SEQUENCE [LARGE SCALE GENOMIC DNA]</scope>
    <source>
        <strain evidence="1 2">KB1</strain>
    </source>
</reference>
<organism evidence="1 2">
    <name type="scientific">Rhodococcus erythropolis</name>
    <name type="common">Arthrobacter picolinophilus</name>
    <dbReference type="NCBI Taxonomy" id="1833"/>
    <lineage>
        <taxon>Bacteria</taxon>
        <taxon>Bacillati</taxon>
        <taxon>Actinomycetota</taxon>
        <taxon>Actinomycetes</taxon>
        <taxon>Mycobacteriales</taxon>
        <taxon>Nocardiaceae</taxon>
        <taxon>Rhodococcus</taxon>
        <taxon>Rhodococcus erythropolis group</taxon>
    </lineage>
</organism>
<evidence type="ECO:0000313" key="2">
    <source>
        <dbReference type="Proteomes" id="UP000502345"/>
    </source>
</evidence>
<dbReference type="RefSeq" id="WP_166502119.1">
    <property type="nucleotide sequence ID" value="NZ_CP050124.1"/>
</dbReference>
<sequence>MIKDRSTAGVVVTAPDPGLTDLIAAHQAGDRWTDFQYPSIFSDKPFVATAVTKMVNCSCGESMPAESHPVHVALVVEQHTNGRTAELEAENVRLRAQVASIGHVHPGACSPVETHPDDREINEAIDESECFADAMFEIAEKYGANVTNNMDRWQDGVFLRHIAEFIEDVETAALKHLRAALEGEQQ</sequence>
<evidence type="ECO:0000313" key="1">
    <source>
        <dbReference type="EMBL" id="QIP39747.1"/>
    </source>
</evidence>
<dbReference type="Proteomes" id="UP000502345">
    <property type="component" value="Chromosome"/>
</dbReference>